<dbReference type="SUPFAM" id="SSF69047">
    <property type="entry name" value="Hypothetical protein YjbJ"/>
    <property type="match status" value="1"/>
</dbReference>
<dbReference type="AlphaFoldDB" id="A0A6P0HH21"/>
<evidence type="ECO:0000256" key="2">
    <source>
        <dbReference type="SAM" id="MobiDB-lite"/>
    </source>
</evidence>
<accession>A0A6P0HH21</accession>
<evidence type="ECO:0000313" key="5">
    <source>
        <dbReference type="Proteomes" id="UP000468687"/>
    </source>
</evidence>
<dbReference type="Pfam" id="PF05532">
    <property type="entry name" value="CsbD"/>
    <property type="match status" value="1"/>
</dbReference>
<evidence type="ECO:0000313" key="4">
    <source>
        <dbReference type="EMBL" id="NEN77587.1"/>
    </source>
</evidence>
<dbReference type="InterPro" id="IPR008462">
    <property type="entry name" value="CsbD"/>
</dbReference>
<comment type="similarity">
    <text evidence="1">Belongs to the UPF0337 (CsbD) family.</text>
</comment>
<dbReference type="EMBL" id="JAAGXA010000002">
    <property type="protein sequence ID" value="NEN77587.1"/>
    <property type="molecule type" value="Genomic_DNA"/>
</dbReference>
<keyword evidence="5" id="KW-1185">Reference proteome</keyword>
<feature type="compositionally biased region" description="Basic and acidic residues" evidence="2">
    <location>
        <begin position="29"/>
        <end position="39"/>
    </location>
</feature>
<dbReference type="Gene3D" id="1.10.1470.10">
    <property type="entry name" value="YjbJ"/>
    <property type="match status" value="1"/>
</dbReference>
<name>A0A6P0HH21_9ACTN</name>
<evidence type="ECO:0000256" key="1">
    <source>
        <dbReference type="ARBA" id="ARBA00009129"/>
    </source>
</evidence>
<gene>
    <name evidence="4" type="ORF">G3T38_04775</name>
</gene>
<feature type="domain" description="CsbD-like" evidence="3">
    <location>
        <begin position="5"/>
        <end position="56"/>
    </location>
</feature>
<comment type="caution">
    <text evidence="4">The sequence shown here is derived from an EMBL/GenBank/DDBJ whole genome shotgun (WGS) entry which is preliminary data.</text>
</comment>
<feature type="compositionally biased region" description="Basic and acidic residues" evidence="2">
    <location>
        <begin position="1"/>
        <end position="22"/>
    </location>
</feature>
<organism evidence="4 5">
    <name type="scientific">Nocardioides zeae</name>
    <dbReference type="NCBI Taxonomy" id="1457234"/>
    <lineage>
        <taxon>Bacteria</taxon>
        <taxon>Bacillati</taxon>
        <taxon>Actinomycetota</taxon>
        <taxon>Actinomycetes</taxon>
        <taxon>Propionibacteriales</taxon>
        <taxon>Nocardioidaceae</taxon>
        <taxon>Nocardioides</taxon>
    </lineage>
</organism>
<protein>
    <submittedName>
        <fullName evidence="4">CsbD family protein</fullName>
    </submittedName>
</protein>
<evidence type="ECO:0000259" key="3">
    <source>
        <dbReference type="Pfam" id="PF05532"/>
    </source>
</evidence>
<proteinExistence type="inferred from homology"/>
<dbReference type="Proteomes" id="UP000468687">
    <property type="component" value="Unassembled WGS sequence"/>
</dbReference>
<feature type="region of interest" description="Disordered" evidence="2">
    <location>
        <begin position="1"/>
        <end position="57"/>
    </location>
</feature>
<sequence length="57" mass="5892">MGIADKAKNAAEDLKGKAKEVVGDVTGNDELKAEGKADQTKSSAKQAGENVKDVFKG</sequence>
<dbReference type="InterPro" id="IPR036629">
    <property type="entry name" value="YjbJ_sf"/>
</dbReference>
<reference evidence="4 5" key="1">
    <citation type="journal article" date="2014" name="Int. J. Syst. Evol. Microbiol.">
        <title>Nocardioides zeae sp. nov., isolated from the stem of Zea mays.</title>
        <authorList>
            <person name="Glaeser S.P."/>
            <person name="McInroy J.A."/>
            <person name="Busse H.J."/>
            <person name="Kampfer P."/>
        </authorList>
    </citation>
    <scope>NUCLEOTIDE SEQUENCE [LARGE SCALE GENOMIC DNA]</scope>
    <source>
        <strain evidence="4 5">JCM 30728</strain>
    </source>
</reference>
<dbReference type="RefSeq" id="WP_163770922.1">
    <property type="nucleotide sequence ID" value="NZ_JAAGXA010000002.1"/>
</dbReference>